<gene>
    <name evidence="8" type="ORF">HJG60_010954</name>
</gene>
<evidence type="ECO:0000256" key="1">
    <source>
        <dbReference type="ARBA" id="ARBA00022679"/>
    </source>
</evidence>
<organism evidence="8 9">
    <name type="scientific">Phyllostomus discolor</name>
    <name type="common">pale spear-nosed bat</name>
    <dbReference type="NCBI Taxonomy" id="89673"/>
    <lineage>
        <taxon>Eukaryota</taxon>
        <taxon>Metazoa</taxon>
        <taxon>Chordata</taxon>
        <taxon>Craniata</taxon>
        <taxon>Vertebrata</taxon>
        <taxon>Euteleostomi</taxon>
        <taxon>Mammalia</taxon>
        <taxon>Eutheria</taxon>
        <taxon>Laurasiatheria</taxon>
        <taxon>Chiroptera</taxon>
        <taxon>Yangochiroptera</taxon>
        <taxon>Phyllostomidae</taxon>
        <taxon>Phyllostominae</taxon>
        <taxon>Phyllostomus</taxon>
    </lineage>
</organism>
<dbReference type="Gene3D" id="3.30.420.10">
    <property type="entry name" value="Ribonuclease H-like superfamily/Ribonuclease H"/>
    <property type="match status" value="1"/>
</dbReference>
<dbReference type="AlphaFoldDB" id="A0A834EAD1"/>
<keyword evidence="4" id="KW-0255">Endonuclease</keyword>
<keyword evidence="5" id="KW-0378">Hydrolase</keyword>
<dbReference type="InterPro" id="IPR001584">
    <property type="entry name" value="Integrase_cat-core"/>
</dbReference>
<dbReference type="Proteomes" id="UP000664940">
    <property type="component" value="Unassembled WGS sequence"/>
</dbReference>
<name>A0A834EAD1_9CHIR</name>
<dbReference type="PANTHER" id="PTHR41694:SF5">
    <property type="entry name" value="RIBONUCLEASE H"/>
    <property type="match status" value="1"/>
</dbReference>
<evidence type="ECO:0000256" key="3">
    <source>
        <dbReference type="ARBA" id="ARBA00022722"/>
    </source>
</evidence>
<sequence length="193" mass="22097">MSNCGSQGPGVSKAIRKVIAGYVVVRRTTPKPNPTKKKEGKQYQGQCPFEDWQIDFTQMPRLRGWKYLLTFVDTFSGWVEAYLNRTEKSSEVVKALLKEIIPHFGLPDSIQSDNGPAFVLEITQKVSKILGIKWRLHTAWRPQTSGKIEKMNHTLKKKYSQNVNKLIFIGIKLYYCRAQDKDGSSKWDSVESL</sequence>
<dbReference type="GO" id="GO:0003676">
    <property type="term" value="F:nucleic acid binding"/>
    <property type="evidence" value="ECO:0007669"/>
    <property type="project" value="InterPro"/>
</dbReference>
<protein>
    <recommendedName>
        <fullName evidence="7">Integrase catalytic domain-containing protein</fullName>
    </recommendedName>
</protein>
<keyword evidence="3" id="KW-0540">Nuclease</keyword>
<comment type="caution">
    <text evidence="8">The sequence shown here is derived from an EMBL/GenBank/DDBJ whole genome shotgun (WGS) entry which is preliminary data.</text>
</comment>
<dbReference type="GO" id="GO:0003964">
    <property type="term" value="F:RNA-directed DNA polymerase activity"/>
    <property type="evidence" value="ECO:0007669"/>
    <property type="project" value="UniProtKB-KW"/>
</dbReference>
<proteinExistence type="predicted"/>
<dbReference type="EMBL" id="JABVXQ010000005">
    <property type="protein sequence ID" value="KAF6109751.1"/>
    <property type="molecule type" value="Genomic_DNA"/>
</dbReference>
<dbReference type="InterPro" id="IPR012337">
    <property type="entry name" value="RNaseH-like_sf"/>
</dbReference>
<dbReference type="GO" id="GO:0004519">
    <property type="term" value="F:endonuclease activity"/>
    <property type="evidence" value="ECO:0007669"/>
    <property type="project" value="UniProtKB-KW"/>
</dbReference>
<evidence type="ECO:0000313" key="9">
    <source>
        <dbReference type="Proteomes" id="UP000664940"/>
    </source>
</evidence>
<dbReference type="PROSITE" id="PS50994">
    <property type="entry name" value="INTEGRASE"/>
    <property type="match status" value="1"/>
</dbReference>
<keyword evidence="2" id="KW-0548">Nucleotidyltransferase</keyword>
<evidence type="ECO:0000256" key="2">
    <source>
        <dbReference type="ARBA" id="ARBA00022695"/>
    </source>
</evidence>
<evidence type="ECO:0000256" key="4">
    <source>
        <dbReference type="ARBA" id="ARBA00022759"/>
    </source>
</evidence>
<feature type="domain" description="Integrase catalytic" evidence="7">
    <location>
        <begin position="44"/>
        <end position="159"/>
    </location>
</feature>
<evidence type="ECO:0000256" key="6">
    <source>
        <dbReference type="ARBA" id="ARBA00022918"/>
    </source>
</evidence>
<dbReference type="GO" id="GO:0015074">
    <property type="term" value="P:DNA integration"/>
    <property type="evidence" value="ECO:0007669"/>
    <property type="project" value="InterPro"/>
</dbReference>
<keyword evidence="1" id="KW-0808">Transferase</keyword>
<keyword evidence="6" id="KW-0695">RNA-directed DNA polymerase</keyword>
<dbReference type="SUPFAM" id="SSF53098">
    <property type="entry name" value="Ribonuclease H-like"/>
    <property type="match status" value="1"/>
</dbReference>
<evidence type="ECO:0000313" key="8">
    <source>
        <dbReference type="EMBL" id="KAF6109751.1"/>
    </source>
</evidence>
<dbReference type="InterPro" id="IPR036397">
    <property type="entry name" value="RNaseH_sf"/>
</dbReference>
<dbReference type="Pfam" id="PF00665">
    <property type="entry name" value="rve"/>
    <property type="match status" value="1"/>
</dbReference>
<dbReference type="GO" id="GO:0016787">
    <property type="term" value="F:hydrolase activity"/>
    <property type="evidence" value="ECO:0007669"/>
    <property type="project" value="UniProtKB-KW"/>
</dbReference>
<evidence type="ECO:0000256" key="5">
    <source>
        <dbReference type="ARBA" id="ARBA00022801"/>
    </source>
</evidence>
<evidence type="ECO:0000259" key="7">
    <source>
        <dbReference type="PROSITE" id="PS50994"/>
    </source>
</evidence>
<accession>A0A834EAD1</accession>
<dbReference type="PANTHER" id="PTHR41694">
    <property type="entry name" value="ENDOGENOUS RETROVIRUS GROUP K MEMBER POL PROTEIN"/>
    <property type="match status" value="1"/>
</dbReference>
<reference evidence="8 9" key="1">
    <citation type="journal article" date="2020" name="Nature">
        <title>Six reference-quality genomes reveal evolution of bat adaptations.</title>
        <authorList>
            <person name="Jebb D."/>
            <person name="Huang Z."/>
            <person name="Pippel M."/>
            <person name="Hughes G.M."/>
            <person name="Lavrichenko K."/>
            <person name="Devanna P."/>
            <person name="Winkler S."/>
            <person name="Jermiin L.S."/>
            <person name="Skirmuntt E.C."/>
            <person name="Katzourakis A."/>
            <person name="Burkitt-Gray L."/>
            <person name="Ray D.A."/>
            <person name="Sullivan K.A.M."/>
            <person name="Roscito J.G."/>
            <person name="Kirilenko B.M."/>
            <person name="Davalos L.M."/>
            <person name="Corthals A.P."/>
            <person name="Power M.L."/>
            <person name="Jones G."/>
            <person name="Ransome R.D."/>
            <person name="Dechmann D.K.N."/>
            <person name="Locatelli A.G."/>
            <person name="Puechmaille S.J."/>
            <person name="Fedrigo O."/>
            <person name="Jarvis E.D."/>
            <person name="Hiller M."/>
            <person name="Vernes S.C."/>
            <person name="Myers E.W."/>
            <person name="Teeling E.C."/>
        </authorList>
    </citation>
    <scope>NUCLEOTIDE SEQUENCE [LARGE SCALE GENOMIC DNA]</scope>
    <source>
        <strain evidence="8">Bat1K_MPI-CBG_1</strain>
    </source>
</reference>